<sequence>MDGFAALGVAANIAQALDHKDLQNLATECAEVSGDLISELEKLAPTNPKSKRQRAKAILKNELRRGHIYKLEKRLNGLTPQLNLHLTSIARIESNGKLDEIGQDVHKMTSELAALQFSIKRLRDSAHIDQEVSKTLQSLVGHYHDRFSQSSERAILDKLHFPDMLHRFDTIPDAHEESLLWLFEPPTNDHGPKEKARTDFIAWLEQGSGFFHVSGKPGAGKSTMMKYICSHQALDNHLKIWCQGAQLGCGQFFFWLPGTAQQKSLKGLLRGLLYSILDKNRDLIPTAFPDLWELMRTHSSSRELEYRDFQEGFANILEYASQSRLYKFALFIDGLDEFEGRHLELINTMKEWTAKFSTVLKICVSSREYMVFQDSFSCYPKLRLHECTAIDIKRMVSAHLRLKQQPVDLLTSDQSQVIIDLITTRAEGVFLWVSIVLASLEDSIINGASFRELKENIEAYPTELDPLYRYLVNLVRESDHRWVFRALKMVQFFQFHRQETLDVESWRLSLLQLSFLEDVQDDSASTLGPEAAAQRLSNTYKKVYGRCKGFLHVQASSQNTIPPTLKQEVPEGNIFWRSIILDFMDGNFPEDWYPAEMIDWYLRHGADPDLIVGQFIPHGLYSLQWPDLKGDSRPAGVHDE</sequence>
<dbReference type="AlphaFoldDB" id="A0A7C8MU71"/>
<dbReference type="InterPro" id="IPR027417">
    <property type="entry name" value="P-loop_NTPase"/>
</dbReference>
<accession>A0A7C8MU71</accession>
<evidence type="ECO:0000259" key="2">
    <source>
        <dbReference type="Pfam" id="PF24883"/>
    </source>
</evidence>
<keyword evidence="4" id="KW-1185">Reference proteome</keyword>
<dbReference type="Pfam" id="PF24883">
    <property type="entry name" value="NPHP3_N"/>
    <property type="match status" value="1"/>
</dbReference>
<dbReference type="InterPro" id="IPR056884">
    <property type="entry name" value="NPHP3-like_N"/>
</dbReference>
<dbReference type="OrthoDB" id="443402at2759"/>
<dbReference type="EMBL" id="WUBL01000047">
    <property type="protein sequence ID" value="KAF2968673.1"/>
    <property type="molecule type" value="Genomic_DNA"/>
</dbReference>
<evidence type="ECO:0000313" key="3">
    <source>
        <dbReference type="EMBL" id="KAF2968673.1"/>
    </source>
</evidence>
<reference evidence="3 4" key="1">
    <citation type="submission" date="2019-12" db="EMBL/GenBank/DDBJ databases">
        <title>Draft genome sequence of the ascomycete Xylaria multiplex DSM 110363.</title>
        <authorList>
            <person name="Buettner E."/>
            <person name="Kellner H."/>
        </authorList>
    </citation>
    <scope>NUCLEOTIDE SEQUENCE [LARGE SCALE GENOMIC DNA]</scope>
    <source>
        <strain evidence="3 4">DSM 110363</strain>
    </source>
</reference>
<dbReference type="SUPFAM" id="SSF52540">
    <property type="entry name" value="P-loop containing nucleoside triphosphate hydrolases"/>
    <property type="match status" value="1"/>
</dbReference>
<keyword evidence="1" id="KW-0677">Repeat</keyword>
<comment type="caution">
    <text evidence="3">The sequence shown here is derived from an EMBL/GenBank/DDBJ whole genome shotgun (WGS) entry which is preliminary data.</text>
</comment>
<proteinExistence type="predicted"/>
<dbReference type="Proteomes" id="UP000481858">
    <property type="component" value="Unassembled WGS sequence"/>
</dbReference>
<gene>
    <name evidence="3" type="ORF">GQX73_g4937</name>
</gene>
<dbReference type="PANTHER" id="PTHR10039">
    <property type="entry name" value="AMELOGENIN"/>
    <property type="match status" value="1"/>
</dbReference>
<organism evidence="3 4">
    <name type="scientific">Xylaria multiplex</name>
    <dbReference type="NCBI Taxonomy" id="323545"/>
    <lineage>
        <taxon>Eukaryota</taxon>
        <taxon>Fungi</taxon>
        <taxon>Dikarya</taxon>
        <taxon>Ascomycota</taxon>
        <taxon>Pezizomycotina</taxon>
        <taxon>Sordariomycetes</taxon>
        <taxon>Xylariomycetidae</taxon>
        <taxon>Xylariales</taxon>
        <taxon>Xylariaceae</taxon>
        <taxon>Xylaria</taxon>
    </lineage>
</organism>
<dbReference type="Gene3D" id="3.40.50.300">
    <property type="entry name" value="P-loop containing nucleotide triphosphate hydrolases"/>
    <property type="match status" value="1"/>
</dbReference>
<protein>
    <recommendedName>
        <fullName evidence="2">Nephrocystin 3-like N-terminal domain-containing protein</fullName>
    </recommendedName>
</protein>
<name>A0A7C8MU71_9PEZI</name>
<dbReference type="InParanoid" id="A0A7C8MU71"/>
<dbReference type="PANTHER" id="PTHR10039:SF5">
    <property type="entry name" value="NACHT DOMAIN-CONTAINING PROTEIN"/>
    <property type="match status" value="1"/>
</dbReference>
<evidence type="ECO:0000256" key="1">
    <source>
        <dbReference type="ARBA" id="ARBA00022737"/>
    </source>
</evidence>
<evidence type="ECO:0000313" key="4">
    <source>
        <dbReference type="Proteomes" id="UP000481858"/>
    </source>
</evidence>
<feature type="domain" description="Nephrocystin 3-like N-terminal" evidence="2">
    <location>
        <begin position="198"/>
        <end position="367"/>
    </location>
</feature>